<keyword evidence="5 11" id="KW-0808">Transferase</keyword>
<dbReference type="GO" id="GO:0030170">
    <property type="term" value="F:pyridoxal phosphate binding"/>
    <property type="evidence" value="ECO:0007669"/>
    <property type="project" value="InterPro"/>
</dbReference>
<proteinExistence type="inferred from homology"/>
<dbReference type="Gene3D" id="3.90.1150.10">
    <property type="entry name" value="Aspartate Aminotransferase, domain 1"/>
    <property type="match status" value="1"/>
</dbReference>
<evidence type="ECO:0000313" key="12">
    <source>
        <dbReference type="EMBL" id="HHN51687.1"/>
    </source>
</evidence>
<comment type="similarity">
    <text evidence="2 9">Belongs to the class-III pyridoxal-phosphate-dependent aminotransferase family.</text>
</comment>
<dbReference type="EMBL" id="DTCM01000080">
    <property type="protein sequence ID" value="HGL41317.1"/>
    <property type="molecule type" value="Genomic_DNA"/>
</dbReference>
<dbReference type="PANTHER" id="PTHR11986">
    <property type="entry name" value="AMINOTRANSFERASE CLASS III"/>
    <property type="match status" value="1"/>
</dbReference>
<dbReference type="CDD" id="cd00610">
    <property type="entry name" value="OAT_like"/>
    <property type="match status" value="1"/>
</dbReference>
<dbReference type="FunFam" id="3.40.640.10:FF:000013">
    <property type="entry name" value="4-aminobutyrate aminotransferase"/>
    <property type="match status" value="1"/>
</dbReference>
<evidence type="ECO:0000256" key="1">
    <source>
        <dbReference type="ARBA" id="ARBA00001933"/>
    </source>
</evidence>
<dbReference type="InterPro" id="IPR015424">
    <property type="entry name" value="PyrdxlP-dep_Trfase"/>
</dbReference>
<dbReference type="EC" id="2.6.1.13" evidence="3"/>
<sequence>MDRFLELRRLVSPGVALVHPITIMRGENAVLMDSEGRRYIDFTSGIGVVNLGHGNPEIGEAVEKALKNLWHLCFMVANYPGYVEVVEKLVETVPGDFEKRGALFNSGAEAVENAVKIARHVTKRPYAVSFENSFHGRTYLAMALTGKYEPYKVDFEPFPSAVEHVPFPYCYRCPFGQSYPGCGLECMDYVKKHFFKTRVPPHKIACFIIEPIQGEGGFVPAPPEYLRELRSVCDEHGIVFIDDEVQTGFCRTGRFYAIEHSGVAPDLVTVGKALANGLPLSAVAGKASLMDNMPPGSLGSTFGGNPVACAAAVKVFEIMKRDDLAGRAMRLGELIAERLGEFFERFELVGDVRGLGVMRAFELVKDRRSKEPAVKETSMILEHARRRGLLLLKAGLYSNVVRLHPPLTIEEELLNKGLDTVEECLKEVSKQPS</sequence>
<comment type="catalytic activity">
    <reaction evidence="7">
        <text>L-ornithine + 2-oxoglutarate = L-glutamate 5-semialdehyde + L-glutamate</text>
        <dbReference type="Rhea" id="RHEA:25160"/>
        <dbReference type="ChEBI" id="CHEBI:16810"/>
        <dbReference type="ChEBI" id="CHEBI:29985"/>
        <dbReference type="ChEBI" id="CHEBI:46911"/>
        <dbReference type="ChEBI" id="CHEBI:58066"/>
        <dbReference type="EC" id="2.6.1.13"/>
    </reaction>
</comment>
<comment type="cofactor">
    <cofactor evidence="1">
        <name>pyridoxal 5'-phosphate</name>
        <dbReference type="ChEBI" id="CHEBI:597326"/>
    </cofactor>
</comment>
<dbReference type="InterPro" id="IPR005814">
    <property type="entry name" value="Aminotrans_3"/>
</dbReference>
<dbReference type="InterPro" id="IPR015422">
    <property type="entry name" value="PyrdxlP-dep_Trfase_small"/>
</dbReference>
<evidence type="ECO:0000256" key="2">
    <source>
        <dbReference type="ARBA" id="ARBA00008954"/>
    </source>
</evidence>
<comment type="caution">
    <text evidence="11">The sequence shown here is derived from an EMBL/GenBank/DDBJ whole genome shotgun (WGS) entry which is preliminary data.</text>
</comment>
<dbReference type="AlphaFoldDB" id="A0A7C4E0W5"/>
<evidence type="ECO:0000256" key="9">
    <source>
        <dbReference type="RuleBase" id="RU003560"/>
    </source>
</evidence>
<dbReference type="Gene3D" id="3.40.640.10">
    <property type="entry name" value="Type I PLP-dependent aspartate aminotransferase-like (Major domain)"/>
    <property type="match status" value="1"/>
</dbReference>
<dbReference type="SUPFAM" id="SSF53383">
    <property type="entry name" value="PLP-dependent transferases"/>
    <property type="match status" value="1"/>
</dbReference>
<keyword evidence="4 11" id="KW-0032">Aminotransferase</keyword>
<dbReference type="InterPro" id="IPR049704">
    <property type="entry name" value="Aminotrans_3_PPA_site"/>
</dbReference>
<gene>
    <name evidence="12" type="ORF">ENM30_00065</name>
    <name evidence="11" type="ORF">ENT82_00415</name>
    <name evidence="10" type="ORF">ENU43_06605</name>
</gene>
<protein>
    <recommendedName>
        <fullName evidence="8">Ornithine aminotransferase</fullName>
        <ecNumber evidence="3">2.6.1.13</ecNumber>
    </recommendedName>
</protein>
<evidence type="ECO:0000313" key="11">
    <source>
        <dbReference type="EMBL" id="HGN89582.1"/>
    </source>
</evidence>
<reference evidence="11" key="1">
    <citation type="journal article" date="2020" name="mSystems">
        <title>Genome- and Community-Level Interaction Insights into Carbon Utilization and Element Cycling Functions of Hydrothermarchaeota in Hydrothermal Sediment.</title>
        <authorList>
            <person name="Zhou Z."/>
            <person name="Liu Y."/>
            <person name="Xu W."/>
            <person name="Pan J."/>
            <person name="Luo Z.H."/>
            <person name="Li M."/>
        </authorList>
    </citation>
    <scope>NUCLEOTIDE SEQUENCE [LARGE SCALE GENOMIC DNA]</scope>
    <source>
        <strain evidence="12">SpSt-1073</strain>
        <strain evidence="11">SpSt-613</strain>
        <strain evidence="10">SpSt-669</strain>
    </source>
</reference>
<evidence type="ECO:0000256" key="6">
    <source>
        <dbReference type="ARBA" id="ARBA00022898"/>
    </source>
</evidence>
<evidence type="ECO:0000256" key="8">
    <source>
        <dbReference type="ARBA" id="ARBA00073894"/>
    </source>
</evidence>
<dbReference type="GO" id="GO:0042802">
    <property type="term" value="F:identical protein binding"/>
    <property type="evidence" value="ECO:0007669"/>
    <property type="project" value="TreeGrafter"/>
</dbReference>
<dbReference type="PIRSF" id="PIRSF000521">
    <property type="entry name" value="Transaminase_4ab_Lys_Orn"/>
    <property type="match status" value="1"/>
</dbReference>
<dbReference type="InterPro" id="IPR050103">
    <property type="entry name" value="Class-III_PLP-dep_AT"/>
</dbReference>
<evidence type="ECO:0000256" key="4">
    <source>
        <dbReference type="ARBA" id="ARBA00022576"/>
    </source>
</evidence>
<dbReference type="InterPro" id="IPR015421">
    <property type="entry name" value="PyrdxlP-dep_Trfase_major"/>
</dbReference>
<keyword evidence="6 9" id="KW-0663">Pyridoxal phosphate</keyword>
<dbReference type="GO" id="GO:0004587">
    <property type="term" value="F:ornithine aminotransferase activity"/>
    <property type="evidence" value="ECO:0007669"/>
    <property type="project" value="UniProtKB-EC"/>
</dbReference>
<evidence type="ECO:0000256" key="5">
    <source>
        <dbReference type="ARBA" id="ARBA00022679"/>
    </source>
</evidence>
<evidence type="ECO:0000256" key="3">
    <source>
        <dbReference type="ARBA" id="ARBA00012924"/>
    </source>
</evidence>
<evidence type="ECO:0000313" key="10">
    <source>
        <dbReference type="EMBL" id="HGL41317.1"/>
    </source>
</evidence>
<accession>A0A7C4E0W5</accession>
<dbReference type="PANTHER" id="PTHR11986:SF58">
    <property type="entry name" value="LEUCINE_METHIONINE RACEMASE"/>
    <property type="match status" value="1"/>
</dbReference>
<dbReference type="EMBL" id="DTAD01000008">
    <property type="protein sequence ID" value="HGN89582.1"/>
    <property type="molecule type" value="Genomic_DNA"/>
</dbReference>
<organism evidence="11">
    <name type="scientific">Caldiarchaeum subterraneum</name>
    <dbReference type="NCBI Taxonomy" id="311458"/>
    <lineage>
        <taxon>Archaea</taxon>
        <taxon>Nitrososphaerota</taxon>
        <taxon>Candidatus Caldarchaeales</taxon>
        <taxon>Candidatus Caldarchaeaceae</taxon>
        <taxon>Candidatus Caldarchaeum</taxon>
    </lineage>
</organism>
<dbReference type="PROSITE" id="PS00600">
    <property type="entry name" value="AA_TRANSFER_CLASS_3"/>
    <property type="match status" value="1"/>
</dbReference>
<name>A0A7C4E0W5_CALS0</name>
<evidence type="ECO:0000256" key="7">
    <source>
        <dbReference type="ARBA" id="ARBA00052899"/>
    </source>
</evidence>
<dbReference type="Pfam" id="PF00202">
    <property type="entry name" value="Aminotran_3"/>
    <property type="match status" value="1"/>
</dbReference>
<dbReference type="EMBL" id="DRXG01000002">
    <property type="protein sequence ID" value="HHN51687.1"/>
    <property type="molecule type" value="Genomic_DNA"/>
</dbReference>